<dbReference type="SUPFAM" id="SSF53335">
    <property type="entry name" value="S-adenosyl-L-methionine-dependent methyltransferases"/>
    <property type="match status" value="1"/>
</dbReference>
<keyword evidence="2" id="KW-0808">Transferase</keyword>
<dbReference type="InterPro" id="IPR001077">
    <property type="entry name" value="COMT_C"/>
</dbReference>
<evidence type="ECO:0000256" key="1">
    <source>
        <dbReference type="ARBA" id="ARBA00022603"/>
    </source>
</evidence>
<dbReference type="Pfam" id="PF08100">
    <property type="entry name" value="Dimerisation"/>
    <property type="match status" value="1"/>
</dbReference>
<dbReference type="GO" id="GO:0008757">
    <property type="term" value="F:S-adenosylmethionine-dependent methyltransferase activity"/>
    <property type="evidence" value="ECO:0007669"/>
    <property type="project" value="UniProtKB-ARBA"/>
</dbReference>
<dbReference type="AlphaFoldDB" id="A0AAD8N0K5"/>
<dbReference type="Proteomes" id="UP001237642">
    <property type="component" value="Unassembled WGS sequence"/>
</dbReference>
<dbReference type="GO" id="GO:0046983">
    <property type="term" value="F:protein dimerization activity"/>
    <property type="evidence" value="ECO:0007669"/>
    <property type="project" value="InterPro"/>
</dbReference>
<dbReference type="PANTHER" id="PTHR11746">
    <property type="entry name" value="O-METHYLTRANSFERASE"/>
    <property type="match status" value="1"/>
</dbReference>
<comment type="caution">
    <text evidence="8">The sequence shown here is derived from an EMBL/GenBank/DDBJ whole genome shotgun (WGS) entry which is preliminary data.</text>
</comment>
<evidence type="ECO:0000256" key="4">
    <source>
        <dbReference type="ARBA" id="ARBA00034481"/>
    </source>
</evidence>
<evidence type="ECO:0000259" key="6">
    <source>
        <dbReference type="Pfam" id="PF00891"/>
    </source>
</evidence>
<keyword evidence="3" id="KW-0949">S-adenosyl-L-methionine</keyword>
<reference evidence="8" key="2">
    <citation type="submission" date="2023-05" db="EMBL/GenBank/DDBJ databases">
        <authorList>
            <person name="Schelkunov M.I."/>
        </authorList>
    </citation>
    <scope>NUCLEOTIDE SEQUENCE</scope>
    <source>
        <strain evidence="8">Hsosn_3</strain>
        <tissue evidence="8">Leaf</tissue>
    </source>
</reference>
<dbReference type="FunFam" id="1.10.10.10:FF:000357">
    <property type="entry name" value="Caffeic acid 3-O-methyltransferase"/>
    <property type="match status" value="1"/>
</dbReference>
<dbReference type="SUPFAM" id="SSF46785">
    <property type="entry name" value="Winged helix' DNA-binding domain"/>
    <property type="match status" value="1"/>
</dbReference>
<evidence type="ECO:0000256" key="2">
    <source>
        <dbReference type="ARBA" id="ARBA00022679"/>
    </source>
</evidence>
<protein>
    <submittedName>
        <fullName evidence="8">Caffeic acid 3-O-methyltransferase</fullName>
    </submittedName>
</protein>
<reference evidence="8" key="1">
    <citation type="submission" date="2023-02" db="EMBL/GenBank/DDBJ databases">
        <title>Genome of toxic invasive species Heracleum sosnowskyi carries increased number of genes despite the absence of recent whole-genome duplications.</title>
        <authorList>
            <person name="Schelkunov M."/>
            <person name="Shtratnikova V."/>
            <person name="Makarenko M."/>
            <person name="Klepikova A."/>
            <person name="Omelchenko D."/>
            <person name="Novikova G."/>
            <person name="Obukhova E."/>
            <person name="Bogdanov V."/>
            <person name="Penin A."/>
            <person name="Logacheva M."/>
        </authorList>
    </citation>
    <scope>NUCLEOTIDE SEQUENCE</scope>
    <source>
        <strain evidence="8">Hsosn_3</strain>
        <tissue evidence="8">Leaf</tissue>
    </source>
</reference>
<evidence type="ECO:0000313" key="9">
    <source>
        <dbReference type="Proteomes" id="UP001237642"/>
    </source>
</evidence>
<comment type="similarity">
    <text evidence="4">Belongs to the class I-like SAM-binding methyltransferase superfamily. Cation-independent O-methyltransferase family. COMT subfamily.</text>
</comment>
<dbReference type="GO" id="GO:0032259">
    <property type="term" value="P:methylation"/>
    <property type="evidence" value="ECO:0007669"/>
    <property type="project" value="UniProtKB-KW"/>
</dbReference>
<dbReference type="CDD" id="cd02440">
    <property type="entry name" value="AdoMet_MTases"/>
    <property type="match status" value="1"/>
</dbReference>
<dbReference type="FunFam" id="3.40.50.150:FF:000061">
    <property type="entry name" value="Caffeic acid O-methyltransferase"/>
    <property type="match status" value="1"/>
</dbReference>
<dbReference type="PROSITE" id="PS51683">
    <property type="entry name" value="SAM_OMT_II"/>
    <property type="match status" value="1"/>
</dbReference>
<accession>A0AAD8N0K5</accession>
<evidence type="ECO:0000259" key="7">
    <source>
        <dbReference type="Pfam" id="PF08100"/>
    </source>
</evidence>
<feature type="domain" description="O-methyltransferase C-terminal" evidence="6">
    <location>
        <begin position="138"/>
        <end position="344"/>
    </location>
</feature>
<dbReference type="GO" id="GO:0008171">
    <property type="term" value="F:O-methyltransferase activity"/>
    <property type="evidence" value="ECO:0007669"/>
    <property type="project" value="InterPro"/>
</dbReference>
<gene>
    <name evidence="8" type="ORF">POM88_011205</name>
</gene>
<evidence type="ECO:0000256" key="5">
    <source>
        <dbReference type="PIRSR" id="PIRSR005739-1"/>
    </source>
</evidence>
<dbReference type="InterPro" id="IPR016461">
    <property type="entry name" value="COMT-like"/>
</dbReference>
<proteinExistence type="inferred from homology"/>
<dbReference type="InterPro" id="IPR012967">
    <property type="entry name" value="COMT_dimerisation"/>
</dbReference>
<dbReference type="InterPro" id="IPR036390">
    <property type="entry name" value="WH_DNA-bd_sf"/>
</dbReference>
<sequence>MNSMANIKSTPSEAEEACLFAMQLATASILPMVLNAAIELDVLEIMAKAGPGAYVTPNELASMLPTSNPDAPLMLDRILRILASYLVLKCKLIELPDGLLVRAYGLMPVCKFLTKNEDGVSMAPLSLLANDKITRESWYYLKDAVLDGGLPFNKAFGMNIYDYNGTDPRFNMIFNQAMKDHSVIIMDKILENYNGFEGVTSLVDVGGGTGASLNAIINKYPAIKGINFDLPHVIKDAPSYNNGLEHVGGDMFTSVPKGDAIFMKWICHNWADEDCLRILINCYQALADDGKVVVAESILQEQPETSLVTKTVLHFDAYMMTDIPGGRERTEKEFEALAKRAGFKRFNKLCCAFNIWIMEFCM</sequence>
<dbReference type="Pfam" id="PF00891">
    <property type="entry name" value="Methyltransf_2"/>
    <property type="match status" value="1"/>
</dbReference>
<dbReference type="GO" id="GO:0009805">
    <property type="term" value="P:coumarin biosynthetic process"/>
    <property type="evidence" value="ECO:0007669"/>
    <property type="project" value="UniProtKB-ARBA"/>
</dbReference>
<dbReference type="PIRSF" id="PIRSF005739">
    <property type="entry name" value="O-mtase"/>
    <property type="match status" value="1"/>
</dbReference>
<dbReference type="EMBL" id="JAUIZM010000003">
    <property type="protein sequence ID" value="KAK1392149.1"/>
    <property type="molecule type" value="Genomic_DNA"/>
</dbReference>
<organism evidence="8 9">
    <name type="scientific">Heracleum sosnowskyi</name>
    <dbReference type="NCBI Taxonomy" id="360622"/>
    <lineage>
        <taxon>Eukaryota</taxon>
        <taxon>Viridiplantae</taxon>
        <taxon>Streptophyta</taxon>
        <taxon>Embryophyta</taxon>
        <taxon>Tracheophyta</taxon>
        <taxon>Spermatophyta</taxon>
        <taxon>Magnoliopsida</taxon>
        <taxon>eudicotyledons</taxon>
        <taxon>Gunneridae</taxon>
        <taxon>Pentapetalae</taxon>
        <taxon>asterids</taxon>
        <taxon>campanulids</taxon>
        <taxon>Apiales</taxon>
        <taxon>Apiaceae</taxon>
        <taxon>Apioideae</taxon>
        <taxon>apioid superclade</taxon>
        <taxon>Tordylieae</taxon>
        <taxon>Tordyliinae</taxon>
        <taxon>Heracleum</taxon>
    </lineage>
</organism>
<dbReference type="Gene3D" id="1.10.10.10">
    <property type="entry name" value="Winged helix-like DNA-binding domain superfamily/Winged helix DNA-binding domain"/>
    <property type="match status" value="1"/>
</dbReference>
<keyword evidence="1" id="KW-0489">Methyltransferase</keyword>
<evidence type="ECO:0000256" key="3">
    <source>
        <dbReference type="ARBA" id="ARBA00022691"/>
    </source>
</evidence>
<dbReference type="Gene3D" id="3.40.50.150">
    <property type="entry name" value="Vaccinia Virus protein VP39"/>
    <property type="match status" value="1"/>
</dbReference>
<evidence type="ECO:0000313" key="8">
    <source>
        <dbReference type="EMBL" id="KAK1392149.1"/>
    </source>
</evidence>
<dbReference type="InterPro" id="IPR036388">
    <property type="entry name" value="WH-like_DNA-bd_sf"/>
</dbReference>
<keyword evidence="9" id="KW-1185">Reference proteome</keyword>
<feature type="active site" description="Proton acceptor" evidence="5">
    <location>
        <position position="268"/>
    </location>
</feature>
<feature type="domain" description="O-methyltransferase dimerisation" evidence="7">
    <location>
        <begin position="22"/>
        <end position="115"/>
    </location>
</feature>
<dbReference type="InterPro" id="IPR029063">
    <property type="entry name" value="SAM-dependent_MTases_sf"/>
</dbReference>
<name>A0AAD8N0K5_9APIA</name>